<dbReference type="RefSeq" id="WP_184579444.1">
    <property type="nucleotide sequence ID" value="NZ_JACHJT010000001.1"/>
</dbReference>
<protein>
    <submittedName>
        <fullName evidence="2">Uncharacterized protein</fullName>
    </submittedName>
</protein>
<reference evidence="2 3" key="1">
    <citation type="submission" date="2020-08" db="EMBL/GenBank/DDBJ databases">
        <title>Sequencing the genomes of 1000 actinobacteria strains.</title>
        <authorList>
            <person name="Klenk H.-P."/>
        </authorList>
    </citation>
    <scope>NUCLEOTIDE SEQUENCE [LARGE SCALE GENOMIC DNA]</scope>
    <source>
        <strain evidence="2 3">DSM 102030</strain>
    </source>
</reference>
<dbReference type="Proteomes" id="UP000523007">
    <property type="component" value="Unassembled WGS sequence"/>
</dbReference>
<dbReference type="EMBL" id="JACHJT010000001">
    <property type="protein sequence ID" value="MBB4932176.1"/>
    <property type="molecule type" value="Genomic_DNA"/>
</dbReference>
<sequence>MGIQAWLPETSTGERVELGDPGRRNDSGEPPAREERSGSETGADQVSVIEVNASAPVWRWDVPGLAEPMPVA</sequence>
<dbReference type="AlphaFoldDB" id="A0A7W7W2X5"/>
<accession>A0A7W7W2X5</accession>
<feature type="region of interest" description="Disordered" evidence="1">
    <location>
        <begin position="1"/>
        <end position="47"/>
    </location>
</feature>
<name>A0A7W7W2X5_9ACTN</name>
<organism evidence="2 3">
    <name type="scientific">Lipingzhangella halophila</name>
    <dbReference type="NCBI Taxonomy" id="1783352"/>
    <lineage>
        <taxon>Bacteria</taxon>
        <taxon>Bacillati</taxon>
        <taxon>Actinomycetota</taxon>
        <taxon>Actinomycetes</taxon>
        <taxon>Streptosporangiales</taxon>
        <taxon>Nocardiopsidaceae</taxon>
        <taxon>Lipingzhangella</taxon>
    </lineage>
</organism>
<evidence type="ECO:0000313" key="2">
    <source>
        <dbReference type="EMBL" id="MBB4932176.1"/>
    </source>
</evidence>
<feature type="compositionally biased region" description="Basic and acidic residues" evidence="1">
    <location>
        <begin position="12"/>
        <end position="38"/>
    </location>
</feature>
<evidence type="ECO:0000256" key="1">
    <source>
        <dbReference type="SAM" id="MobiDB-lite"/>
    </source>
</evidence>
<keyword evidence="3" id="KW-1185">Reference proteome</keyword>
<evidence type="ECO:0000313" key="3">
    <source>
        <dbReference type="Proteomes" id="UP000523007"/>
    </source>
</evidence>
<comment type="caution">
    <text evidence="2">The sequence shown here is derived from an EMBL/GenBank/DDBJ whole genome shotgun (WGS) entry which is preliminary data.</text>
</comment>
<gene>
    <name evidence="2" type="ORF">F4561_002996</name>
</gene>
<proteinExistence type="predicted"/>